<keyword evidence="2" id="KW-0813">Transport</keyword>
<feature type="transmembrane region" description="Helical" evidence="7">
    <location>
        <begin position="91"/>
        <end position="115"/>
    </location>
</feature>
<evidence type="ECO:0000256" key="5">
    <source>
        <dbReference type="ARBA" id="ARBA00022989"/>
    </source>
</evidence>
<dbReference type="CDD" id="cd17324">
    <property type="entry name" value="MFS_NepI_like"/>
    <property type="match status" value="1"/>
</dbReference>
<dbReference type="SUPFAM" id="SSF103473">
    <property type="entry name" value="MFS general substrate transporter"/>
    <property type="match status" value="1"/>
</dbReference>
<dbReference type="PANTHER" id="PTHR43124">
    <property type="entry name" value="PURINE EFFLUX PUMP PBUE"/>
    <property type="match status" value="1"/>
</dbReference>
<dbReference type="InterPro" id="IPR036259">
    <property type="entry name" value="MFS_trans_sf"/>
</dbReference>
<dbReference type="PANTHER" id="PTHR43124:SF3">
    <property type="entry name" value="CHLORAMPHENICOL EFFLUX PUMP RV0191"/>
    <property type="match status" value="1"/>
</dbReference>
<sequence>MITFILTLSALMVISSMYILIPLINQLSEIFNSPSYLTASVNSIFSLFYAIGFLFFGPLSEKYGKKQVIVFGMFLLSIVTLIAGSSKSIEFLFVCRAFQGFVAASFAPAAFAYIFEFFSSEKRMVATTWITTGFLAAGIIGQIISSVLIQIFSWEYVFWIFALAYAILSLMNNQVLISSSVGKKAGREGIAKIVRRLIQNNSLVKAYAIGFTLLLSYVALYSSIGNYLSTVLHFSKSEIFNIRAIGIIGMSGSLLVRPLTSKYNLSKSVALGISIMIISVTFPIIIATKEVIILSLICFVAGISVTIPCLIALVGQLAGSDSGLAVTGYTFITFVGASVGPFIANAGEFKLVIIVLVSILCIALVTALKIEDTKLQLQHTNPI</sequence>
<evidence type="ECO:0000256" key="1">
    <source>
        <dbReference type="ARBA" id="ARBA00004651"/>
    </source>
</evidence>
<evidence type="ECO:0000256" key="4">
    <source>
        <dbReference type="ARBA" id="ARBA00022692"/>
    </source>
</evidence>
<feature type="transmembrane region" description="Helical" evidence="7">
    <location>
        <begin position="68"/>
        <end position="85"/>
    </location>
</feature>
<feature type="transmembrane region" description="Helical" evidence="7">
    <location>
        <begin position="268"/>
        <end position="286"/>
    </location>
</feature>
<feature type="transmembrane region" description="Helical" evidence="7">
    <location>
        <begin position="158"/>
        <end position="181"/>
    </location>
</feature>
<comment type="caution">
    <text evidence="9">The sequence shown here is derived from an EMBL/GenBank/DDBJ whole genome shotgun (WGS) entry which is preliminary data.</text>
</comment>
<feature type="transmembrane region" description="Helical" evidence="7">
    <location>
        <begin position="127"/>
        <end position="152"/>
    </location>
</feature>
<dbReference type="Proteomes" id="UP001165492">
    <property type="component" value="Unassembled WGS sequence"/>
</dbReference>
<keyword evidence="3" id="KW-1003">Cell membrane</keyword>
<feature type="transmembrane region" description="Helical" evidence="7">
    <location>
        <begin position="326"/>
        <end position="343"/>
    </location>
</feature>
<dbReference type="InterPro" id="IPR020846">
    <property type="entry name" value="MFS_dom"/>
</dbReference>
<evidence type="ECO:0000259" key="8">
    <source>
        <dbReference type="PROSITE" id="PS50850"/>
    </source>
</evidence>
<feature type="transmembrane region" description="Helical" evidence="7">
    <location>
        <begin position="292"/>
        <end position="314"/>
    </location>
</feature>
<protein>
    <submittedName>
        <fullName evidence="9">MFS transporter</fullName>
    </submittedName>
</protein>
<feature type="domain" description="Major facilitator superfamily (MFS) profile" evidence="8">
    <location>
        <begin position="2"/>
        <end position="374"/>
    </location>
</feature>
<feature type="transmembrane region" description="Helical" evidence="7">
    <location>
        <begin position="202"/>
        <end position="220"/>
    </location>
</feature>
<reference evidence="9" key="1">
    <citation type="submission" date="2021-11" db="EMBL/GenBank/DDBJ databases">
        <title>Description of a new species Pelosinus isolated from the bottom sediments of Lake Baikal.</title>
        <authorList>
            <person name="Zakharyuk A."/>
        </authorList>
    </citation>
    <scope>NUCLEOTIDE SEQUENCE</scope>
    <source>
        <strain evidence="9">Bkl1</strain>
    </source>
</reference>
<organism evidence="9 10">
    <name type="scientific">Pelosinus baikalensis</name>
    <dbReference type="NCBI Taxonomy" id="2892015"/>
    <lineage>
        <taxon>Bacteria</taxon>
        <taxon>Bacillati</taxon>
        <taxon>Bacillota</taxon>
        <taxon>Negativicutes</taxon>
        <taxon>Selenomonadales</taxon>
        <taxon>Sporomusaceae</taxon>
        <taxon>Pelosinus</taxon>
    </lineage>
</organism>
<dbReference type="EMBL" id="JAJHJB010000066">
    <property type="protein sequence ID" value="MCC5468431.1"/>
    <property type="molecule type" value="Genomic_DNA"/>
</dbReference>
<keyword evidence="5 7" id="KW-1133">Transmembrane helix</keyword>
<proteinExistence type="predicted"/>
<accession>A0ABS8I0I8</accession>
<gene>
    <name evidence="9" type="ORF">LMF89_24145</name>
</gene>
<feature type="transmembrane region" description="Helical" evidence="7">
    <location>
        <begin position="5"/>
        <end position="24"/>
    </location>
</feature>
<dbReference type="PROSITE" id="PS50850">
    <property type="entry name" value="MFS"/>
    <property type="match status" value="1"/>
</dbReference>
<feature type="transmembrane region" description="Helical" evidence="7">
    <location>
        <begin position="36"/>
        <end position="56"/>
    </location>
</feature>
<dbReference type="Gene3D" id="1.20.1250.20">
    <property type="entry name" value="MFS general substrate transporter like domains"/>
    <property type="match status" value="1"/>
</dbReference>
<comment type="subcellular location">
    <subcellularLocation>
        <location evidence="1">Cell membrane</location>
        <topology evidence="1">Multi-pass membrane protein</topology>
    </subcellularLocation>
</comment>
<evidence type="ECO:0000256" key="3">
    <source>
        <dbReference type="ARBA" id="ARBA00022475"/>
    </source>
</evidence>
<evidence type="ECO:0000313" key="9">
    <source>
        <dbReference type="EMBL" id="MCC5468431.1"/>
    </source>
</evidence>
<keyword evidence="4 7" id="KW-0812">Transmembrane</keyword>
<keyword evidence="6 7" id="KW-0472">Membrane</keyword>
<dbReference type="Pfam" id="PF07690">
    <property type="entry name" value="MFS_1"/>
    <property type="match status" value="1"/>
</dbReference>
<evidence type="ECO:0000256" key="7">
    <source>
        <dbReference type="SAM" id="Phobius"/>
    </source>
</evidence>
<name>A0ABS8I0I8_9FIRM</name>
<dbReference type="InterPro" id="IPR050189">
    <property type="entry name" value="MFS_Efflux_Transporters"/>
</dbReference>
<keyword evidence="10" id="KW-1185">Reference proteome</keyword>
<feature type="transmembrane region" description="Helical" evidence="7">
    <location>
        <begin position="349"/>
        <end position="368"/>
    </location>
</feature>
<dbReference type="RefSeq" id="WP_229537323.1">
    <property type="nucleotide sequence ID" value="NZ_JAJHJB010000066.1"/>
</dbReference>
<dbReference type="InterPro" id="IPR011701">
    <property type="entry name" value="MFS"/>
</dbReference>
<evidence type="ECO:0000313" key="10">
    <source>
        <dbReference type="Proteomes" id="UP001165492"/>
    </source>
</evidence>
<feature type="transmembrane region" description="Helical" evidence="7">
    <location>
        <begin position="240"/>
        <end position="256"/>
    </location>
</feature>
<evidence type="ECO:0000256" key="2">
    <source>
        <dbReference type="ARBA" id="ARBA00022448"/>
    </source>
</evidence>
<evidence type="ECO:0000256" key="6">
    <source>
        <dbReference type="ARBA" id="ARBA00023136"/>
    </source>
</evidence>